<dbReference type="GO" id="GO:0051131">
    <property type="term" value="P:chaperone-mediated protein complex assembly"/>
    <property type="evidence" value="ECO:0007669"/>
    <property type="project" value="TreeGrafter"/>
</dbReference>
<organism evidence="4 5">
    <name type="scientific">Adineta ricciae</name>
    <name type="common">Rotifer</name>
    <dbReference type="NCBI Taxonomy" id="249248"/>
    <lineage>
        <taxon>Eukaryota</taxon>
        <taxon>Metazoa</taxon>
        <taxon>Spiralia</taxon>
        <taxon>Gnathifera</taxon>
        <taxon>Rotifera</taxon>
        <taxon>Eurotatoria</taxon>
        <taxon>Bdelloidea</taxon>
        <taxon>Adinetida</taxon>
        <taxon>Adinetidae</taxon>
        <taxon>Adineta</taxon>
    </lineage>
</organism>
<protein>
    <recommendedName>
        <fullName evidence="6">Prefoldin subunit 6</fullName>
    </recommendedName>
</protein>
<dbReference type="Pfam" id="PF01920">
    <property type="entry name" value="Prefoldin_2"/>
    <property type="match status" value="1"/>
</dbReference>
<dbReference type="AlphaFoldDB" id="A0A816AB76"/>
<dbReference type="CDD" id="cd23161">
    <property type="entry name" value="Prefoldin_6"/>
    <property type="match status" value="1"/>
</dbReference>
<dbReference type="EMBL" id="CAJNOR010006379">
    <property type="protein sequence ID" value="CAF1593768.1"/>
    <property type="molecule type" value="Genomic_DNA"/>
</dbReference>
<dbReference type="InterPro" id="IPR002777">
    <property type="entry name" value="PFD_beta-like"/>
</dbReference>
<keyword evidence="3" id="KW-0175">Coiled coil</keyword>
<feature type="coiled-coil region" evidence="3">
    <location>
        <begin position="87"/>
        <end position="114"/>
    </location>
</feature>
<dbReference type="SUPFAM" id="SSF46579">
    <property type="entry name" value="Prefoldin"/>
    <property type="match status" value="1"/>
</dbReference>
<evidence type="ECO:0000313" key="5">
    <source>
        <dbReference type="Proteomes" id="UP000663828"/>
    </source>
</evidence>
<evidence type="ECO:0000256" key="2">
    <source>
        <dbReference type="ARBA" id="ARBA00023186"/>
    </source>
</evidence>
<dbReference type="GO" id="GO:0016272">
    <property type="term" value="C:prefoldin complex"/>
    <property type="evidence" value="ECO:0007669"/>
    <property type="project" value="InterPro"/>
</dbReference>
<dbReference type="FunFam" id="1.10.287.370:FF:000003">
    <property type="entry name" value="Prefoldin subunit 6"/>
    <property type="match status" value="1"/>
</dbReference>
<comment type="similarity">
    <text evidence="1">Belongs to the prefoldin subunit beta family.</text>
</comment>
<keyword evidence="2" id="KW-0143">Chaperone</keyword>
<dbReference type="PANTHER" id="PTHR21431">
    <property type="entry name" value="PREFOLDIN SUBUNIT 6"/>
    <property type="match status" value="1"/>
</dbReference>
<proteinExistence type="inferred from homology"/>
<gene>
    <name evidence="4" type="ORF">XAT740_LOCUS46860</name>
</gene>
<name>A0A816AB76_ADIRI</name>
<comment type="caution">
    <text evidence="4">The sequence shown here is derived from an EMBL/GenBank/DDBJ whole genome shotgun (WGS) entry which is preliminary data.</text>
</comment>
<dbReference type="Gene3D" id="1.10.287.370">
    <property type="match status" value="1"/>
</dbReference>
<dbReference type="GO" id="GO:0051087">
    <property type="term" value="F:protein-folding chaperone binding"/>
    <property type="evidence" value="ECO:0007669"/>
    <property type="project" value="TreeGrafter"/>
</dbReference>
<evidence type="ECO:0000256" key="3">
    <source>
        <dbReference type="SAM" id="Coils"/>
    </source>
</evidence>
<dbReference type="GO" id="GO:0051082">
    <property type="term" value="F:unfolded protein binding"/>
    <property type="evidence" value="ECO:0007669"/>
    <property type="project" value="InterPro"/>
</dbReference>
<dbReference type="InterPro" id="IPR009053">
    <property type="entry name" value="Prefoldin"/>
</dbReference>
<evidence type="ECO:0008006" key="6">
    <source>
        <dbReference type="Google" id="ProtNLM"/>
    </source>
</evidence>
<dbReference type="PANTHER" id="PTHR21431:SF0">
    <property type="entry name" value="PREFOLDIN SUBUNIT 6"/>
    <property type="match status" value="1"/>
</dbReference>
<evidence type="ECO:0000256" key="1">
    <source>
        <dbReference type="ARBA" id="ARBA00008045"/>
    </source>
</evidence>
<keyword evidence="5" id="KW-1185">Reference proteome</keyword>
<accession>A0A816AB76</accession>
<evidence type="ECO:0000313" key="4">
    <source>
        <dbReference type="EMBL" id="CAF1593768.1"/>
    </source>
</evidence>
<sequence length="119" mass="13920">MAPDLNKKLEDEVEKYRQTQNDMKKFATQQQQLFVTKTENEFVKQEFENLDSDATVYKLVGPVLVKQELSEGKETVEKRLVYCEGELKRLATLMKDTEKKLEIHREVIAKIQQQIGSNK</sequence>
<dbReference type="GO" id="GO:0006457">
    <property type="term" value="P:protein folding"/>
    <property type="evidence" value="ECO:0007669"/>
    <property type="project" value="InterPro"/>
</dbReference>
<dbReference type="GO" id="GO:0005737">
    <property type="term" value="C:cytoplasm"/>
    <property type="evidence" value="ECO:0007669"/>
    <property type="project" value="TreeGrafter"/>
</dbReference>
<dbReference type="Proteomes" id="UP000663828">
    <property type="component" value="Unassembled WGS sequence"/>
</dbReference>
<reference evidence="4" key="1">
    <citation type="submission" date="2021-02" db="EMBL/GenBank/DDBJ databases">
        <authorList>
            <person name="Nowell W R."/>
        </authorList>
    </citation>
    <scope>NUCLEOTIDE SEQUENCE</scope>
</reference>